<proteinExistence type="predicted"/>
<evidence type="ECO:0000313" key="2">
    <source>
        <dbReference type="Proteomes" id="UP000271227"/>
    </source>
</evidence>
<dbReference type="RefSeq" id="WP_121938343.1">
    <property type="nucleotide sequence ID" value="NZ_REFR01000010.1"/>
</dbReference>
<gene>
    <name evidence="1" type="ORF">BXY39_1687</name>
</gene>
<evidence type="ECO:0000313" key="1">
    <source>
        <dbReference type="EMBL" id="RMB09039.1"/>
    </source>
</evidence>
<sequence length="60" mass="6952">MQSIAREIDDLQAELTGAILSKTERKKAQTRLADLRKQQTEQTADFLQMIEQHDDEMVHP</sequence>
<dbReference type="InParanoid" id="A0A3M0CQ89"/>
<name>A0A3M0CQ89_9PROT</name>
<dbReference type="AlphaFoldDB" id="A0A3M0CQ89"/>
<dbReference type="EMBL" id="REFR01000010">
    <property type="protein sequence ID" value="RMB09039.1"/>
    <property type="molecule type" value="Genomic_DNA"/>
</dbReference>
<comment type="caution">
    <text evidence="1">The sequence shown here is derived from an EMBL/GenBank/DDBJ whole genome shotgun (WGS) entry which is preliminary data.</text>
</comment>
<dbReference type="Proteomes" id="UP000271227">
    <property type="component" value="Unassembled WGS sequence"/>
</dbReference>
<keyword evidence="2" id="KW-1185">Reference proteome</keyword>
<accession>A0A3M0CQ89</accession>
<protein>
    <submittedName>
        <fullName evidence="1">Uncharacterized protein</fullName>
    </submittedName>
</protein>
<reference evidence="1 2" key="1">
    <citation type="submission" date="2018-10" db="EMBL/GenBank/DDBJ databases">
        <title>Genomic Encyclopedia of Archaeal and Bacterial Type Strains, Phase II (KMG-II): from individual species to whole genera.</title>
        <authorList>
            <person name="Goeker M."/>
        </authorList>
    </citation>
    <scope>NUCLEOTIDE SEQUENCE [LARGE SCALE GENOMIC DNA]</scope>
    <source>
        <strain evidence="1 2">DSM 25217</strain>
    </source>
</reference>
<organism evidence="1 2">
    <name type="scientific">Eilatimonas milleporae</name>
    <dbReference type="NCBI Taxonomy" id="911205"/>
    <lineage>
        <taxon>Bacteria</taxon>
        <taxon>Pseudomonadati</taxon>
        <taxon>Pseudomonadota</taxon>
        <taxon>Alphaproteobacteria</taxon>
        <taxon>Kordiimonadales</taxon>
        <taxon>Kordiimonadaceae</taxon>
        <taxon>Eilatimonas</taxon>
    </lineage>
</organism>